<dbReference type="Proteomes" id="UP000114637">
    <property type="component" value="Genome"/>
</dbReference>
<evidence type="ECO:0000256" key="1">
    <source>
        <dbReference type="SAM" id="MobiDB-lite"/>
    </source>
</evidence>
<organism evidence="2 3">
    <name type="scientific">Rodent Torque teno virus 1</name>
    <dbReference type="NCBI Taxonomy" id="1514664"/>
    <lineage>
        <taxon>Viruses</taxon>
        <taxon>Monodnaviria</taxon>
        <taxon>Shotokuvirae</taxon>
        <taxon>Commensaviricota</taxon>
        <taxon>Cardeaviricetes</taxon>
        <taxon>Sanitavirales</taxon>
        <taxon>Anelloviridae</taxon>
        <taxon>Rhotorquevirus</taxon>
        <taxon>Rhotorquevirus murid1</taxon>
        <taxon>Torque teno rodent virus 1</taxon>
    </lineage>
</organism>
<evidence type="ECO:0000313" key="2">
    <source>
        <dbReference type="EMBL" id="AHN14862.1"/>
    </source>
</evidence>
<accession>X2G342</accession>
<reference evidence="2 3" key="1">
    <citation type="journal article" date="2014" name="J. Gen. Virol.">
        <title>Identification of novel anelloviruses with broad diversity in UK rodents.</title>
        <authorList>
            <person name="Nishiyama S."/>
            <person name="Dutia B.M."/>
            <person name="Stewart J.P."/>
            <person name="Meredith A.L."/>
            <person name="Shaw D.J."/>
            <person name="Simmonds P."/>
            <person name="Sharp C.P."/>
        </authorList>
    </citation>
    <scope>NUCLEOTIDE SEQUENCE [LARGE SCALE GENOMIC DNA]</scope>
    <source>
        <strain evidence="2">AS_WM1_Se_1</strain>
    </source>
</reference>
<feature type="compositionally biased region" description="Basic residues" evidence="1">
    <location>
        <begin position="60"/>
        <end position="79"/>
    </location>
</feature>
<evidence type="ECO:0000313" key="3">
    <source>
        <dbReference type="Proteomes" id="UP000114637"/>
    </source>
</evidence>
<feature type="region of interest" description="Disordered" evidence="1">
    <location>
        <begin position="56"/>
        <end position="115"/>
    </location>
</feature>
<sequence>MFLSLRQMTVSGSHTPQGWWPILEDQCNGNGQQTENVMKLPGGGLQGLLKKLNTRFQPSKGKKKCKRKLKLRGKKRRYTTSKNTDTSSTESSEYSTESSVFSSSDEDSWEDRAPLTPFQEMNWTQFISKLCSREPVDPQLSPNKH</sequence>
<feature type="compositionally biased region" description="Low complexity" evidence="1">
    <location>
        <begin position="80"/>
        <end position="103"/>
    </location>
</feature>
<protein>
    <submittedName>
        <fullName evidence="2">ORF3</fullName>
    </submittedName>
</protein>
<proteinExistence type="predicted"/>
<dbReference type="EMBL" id="KJ194618">
    <property type="protein sequence ID" value="AHN14862.1"/>
    <property type="molecule type" value="Genomic_DNA"/>
</dbReference>
<name>X2G342_9VIRU</name>